<evidence type="ECO:0000313" key="2">
    <source>
        <dbReference type="Proteomes" id="UP000322234"/>
    </source>
</evidence>
<gene>
    <name evidence="1" type="ORF">E5288_WYG010377</name>
</gene>
<dbReference type="EMBL" id="VBQZ03000106">
    <property type="protein sequence ID" value="MXQ94171.1"/>
    <property type="molecule type" value="Genomic_DNA"/>
</dbReference>
<name>A0A6B0RY65_9CETA</name>
<dbReference type="AlphaFoldDB" id="A0A6B0RY65"/>
<protein>
    <submittedName>
        <fullName evidence="1">Uncharacterized protein</fullName>
    </submittedName>
</protein>
<sequence>MKPGLPEEPEAQLFQVQEMVTLFNRGDSPSVRVAMVPPSSFVGPFTHLGAQSAVGDAQRQPRPLEPAARTAVLWVVSLR</sequence>
<reference evidence="1" key="1">
    <citation type="submission" date="2019-10" db="EMBL/GenBank/DDBJ databases">
        <title>The sequence and de novo assembly of the wild yak genome.</title>
        <authorList>
            <person name="Liu Y."/>
        </authorList>
    </citation>
    <scope>NUCLEOTIDE SEQUENCE [LARGE SCALE GENOMIC DNA]</scope>
    <source>
        <strain evidence="1">WY2019</strain>
    </source>
</reference>
<evidence type="ECO:0000313" key="1">
    <source>
        <dbReference type="EMBL" id="MXQ94171.1"/>
    </source>
</evidence>
<keyword evidence="2" id="KW-1185">Reference proteome</keyword>
<organism evidence="1 2">
    <name type="scientific">Bos mutus</name>
    <name type="common">wild yak</name>
    <dbReference type="NCBI Taxonomy" id="72004"/>
    <lineage>
        <taxon>Eukaryota</taxon>
        <taxon>Metazoa</taxon>
        <taxon>Chordata</taxon>
        <taxon>Craniata</taxon>
        <taxon>Vertebrata</taxon>
        <taxon>Euteleostomi</taxon>
        <taxon>Mammalia</taxon>
        <taxon>Eutheria</taxon>
        <taxon>Laurasiatheria</taxon>
        <taxon>Artiodactyla</taxon>
        <taxon>Ruminantia</taxon>
        <taxon>Pecora</taxon>
        <taxon>Bovidae</taxon>
        <taxon>Bovinae</taxon>
        <taxon>Bos</taxon>
    </lineage>
</organism>
<accession>A0A6B0RY65</accession>
<proteinExistence type="predicted"/>
<dbReference type="Proteomes" id="UP000322234">
    <property type="component" value="Unassembled WGS sequence"/>
</dbReference>
<comment type="caution">
    <text evidence="1">The sequence shown here is derived from an EMBL/GenBank/DDBJ whole genome shotgun (WGS) entry which is preliminary data.</text>
</comment>